<gene>
    <name evidence="8" type="ORF">SPPG_08917</name>
</gene>
<dbReference type="InterPro" id="IPR001678">
    <property type="entry name" value="MeTrfase_RsmB-F_NOP2_dom"/>
</dbReference>
<dbReference type="InterPro" id="IPR029063">
    <property type="entry name" value="SAM-dependent_MTases_sf"/>
</dbReference>
<keyword evidence="9" id="KW-1185">Reference proteome</keyword>
<feature type="binding site" evidence="5">
    <location>
        <position position="373"/>
    </location>
    <ligand>
        <name>S-adenosyl-L-methionine</name>
        <dbReference type="ChEBI" id="CHEBI:59789"/>
    </ligand>
</feature>
<feature type="domain" description="SAM-dependent MTase RsmB/NOP-type" evidence="7">
    <location>
        <begin position="244"/>
        <end position="544"/>
    </location>
</feature>
<sequence length="718" mass="80897">MHKSSLQTLPHAGLHSQQRSHSLRAYHSEISLAPGGASASNLSRRTSSNMAASENNLRKSLSLMEDLDDNQSHNFGEFLVAAETLENIVNESVFVGAAPLKRTKSGQVDHAAIWRENMGDKVLKLVYGTMKYMTYIDTILVKTQFLVYHNEFLNHLGLVKVMMYDLMKYHFNHHRYPDINYDLPKDASSSDQEGVEVVQSLDTALRAFQIKLAAAYARIRIDRRASGDTPQEQMANVLPETVREKEYIAVDMPKCLRINKYKTTRRAILEELTRSRSSINASNDIVVDPDFEDLLVVSPERFAEIKASRIVNDGKLIFEEKASFWCPRYIRSLLPELASQGEVQILDARAGCGTRALHLAVEVDVIGKVFACEARAGRLESFKAHWGLQGCQNLEIIESDFTNLDPLDSKYEKVSVVVVEPPNSATAILDKLGYLLQEEEFPNDQYTQKDLWSLRSQQLGMLKHAFSFPNVKVILYITRSVNAEENEQVVRETLEAVGDKWELGCVLPDVAVERTEEYELEECFKILPTESTGNGIFIASFHLAPESPPTPEEVSEDNPQFVSLEDVQAGDAVKPRRRKRKATRRNASNTLSMPRLSKALTESVNRLAVPRGRSQADMLARRQSKPVTHGTRDANDKEDAEGEINDDPDNSETRTEGRKQQISVVNDKAEMYKADISIFGLSLTSFYAPRDAAVKTLGNKPLNKPKWTYPVPNPRPWR</sequence>
<feature type="region of interest" description="Disordered" evidence="6">
    <location>
        <begin position="697"/>
        <end position="718"/>
    </location>
</feature>
<dbReference type="PROSITE" id="PS51686">
    <property type="entry name" value="SAM_MT_RSMB_NOP"/>
    <property type="match status" value="1"/>
</dbReference>
<organism evidence="8 9">
    <name type="scientific">Spizellomyces punctatus (strain DAOM BR117)</name>
    <dbReference type="NCBI Taxonomy" id="645134"/>
    <lineage>
        <taxon>Eukaryota</taxon>
        <taxon>Fungi</taxon>
        <taxon>Fungi incertae sedis</taxon>
        <taxon>Chytridiomycota</taxon>
        <taxon>Chytridiomycota incertae sedis</taxon>
        <taxon>Chytridiomycetes</taxon>
        <taxon>Spizellomycetales</taxon>
        <taxon>Spizellomycetaceae</taxon>
        <taxon>Spizellomyces</taxon>
    </lineage>
</organism>
<comment type="caution">
    <text evidence="5">Lacks conserved residue(s) required for the propagation of feature annotation.</text>
</comment>
<dbReference type="VEuPathDB" id="FungiDB:SPPG_08917"/>
<evidence type="ECO:0000256" key="1">
    <source>
        <dbReference type="ARBA" id="ARBA00022603"/>
    </source>
</evidence>
<evidence type="ECO:0000256" key="6">
    <source>
        <dbReference type="SAM" id="MobiDB-lite"/>
    </source>
</evidence>
<dbReference type="GeneID" id="27692042"/>
<dbReference type="GO" id="GO:0008168">
    <property type="term" value="F:methyltransferase activity"/>
    <property type="evidence" value="ECO:0007669"/>
    <property type="project" value="UniProtKB-KW"/>
</dbReference>
<keyword evidence="4 5" id="KW-0694">RNA-binding</keyword>
<evidence type="ECO:0000256" key="2">
    <source>
        <dbReference type="ARBA" id="ARBA00022679"/>
    </source>
</evidence>
<dbReference type="Pfam" id="PF01189">
    <property type="entry name" value="Methyltr_RsmB-F"/>
    <property type="match status" value="1"/>
</dbReference>
<proteinExistence type="inferred from homology"/>
<feature type="region of interest" description="Disordered" evidence="6">
    <location>
        <begin position="543"/>
        <end position="661"/>
    </location>
</feature>
<dbReference type="AlphaFoldDB" id="A0A0L0HRQ7"/>
<dbReference type="SUPFAM" id="SSF53335">
    <property type="entry name" value="S-adenosyl-L-methionine-dependent methyltransferases"/>
    <property type="match status" value="1"/>
</dbReference>
<comment type="similarity">
    <text evidence="5">Belongs to the class I-like SAM-binding methyltransferase superfamily. RsmB/NOP family.</text>
</comment>
<dbReference type="Gene3D" id="3.40.50.150">
    <property type="entry name" value="Vaccinia Virus protein VP39"/>
    <property type="match status" value="1"/>
</dbReference>
<feature type="compositionally biased region" description="Basic residues" evidence="6">
    <location>
        <begin position="575"/>
        <end position="584"/>
    </location>
</feature>
<dbReference type="EMBL" id="KQ257451">
    <property type="protein sequence ID" value="KND03793.1"/>
    <property type="molecule type" value="Genomic_DNA"/>
</dbReference>
<feature type="binding site" evidence="5">
    <location>
        <position position="400"/>
    </location>
    <ligand>
        <name>S-adenosyl-L-methionine</name>
        <dbReference type="ChEBI" id="CHEBI:59789"/>
    </ligand>
</feature>
<dbReference type="GO" id="GO:0032259">
    <property type="term" value="P:methylation"/>
    <property type="evidence" value="ECO:0007669"/>
    <property type="project" value="UniProtKB-KW"/>
</dbReference>
<keyword evidence="2 5" id="KW-0808">Transferase</keyword>
<dbReference type="PANTHER" id="PTHR14663:SF2">
    <property type="entry name" value="METHYLTRANSFERASE NSUN7-RELATED"/>
    <property type="match status" value="1"/>
</dbReference>
<evidence type="ECO:0000256" key="3">
    <source>
        <dbReference type="ARBA" id="ARBA00022691"/>
    </source>
</evidence>
<evidence type="ECO:0000313" key="8">
    <source>
        <dbReference type="EMBL" id="KND03793.1"/>
    </source>
</evidence>
<dbReference type="RefSeq" id="XP_016611832.1">
    <property type="nucleotide sequence ID" value="XM_016757066.1"/>
</dbReference>
<evidence type="ECO:0000313" key="9">
    <source>
        <dbReference type="Proteomes" id="UP000053201"/>
    </source>
</evidence>
<dbReference type="eggNOG" id="KOG2360">
    <property type="taxonomic scope" value="Eukaryota"/>
</dbReference>
<dbReference type="GO" id="GO:0003723">
    <property type="term" value="F:RNA binding"/>
    <property type="evidence" value="ECO:0007669"/>
    <property type="project" value="UniProtKB-UniRule"/>
</dbReference>
<keyword evidence="1 5" id="KW-0489">Methyltransferase</keyword>
<dbReference type="OrthoDB" id="435282at2759"/>
<dbReference type="PANTHER" id="PTHR14663">
    <property type="entry name" value="METHYLTRANSFERASE NSUN7-RELATED"/>
    <property type="match status" value="1"/>
</dbReference>
<protein>
    <recommendedName>
        <fullName evidence="7">SAM-dependent MTase RsmB/NOP-type domain-containing protein</fullName>
    </recommendedName>
</protein>
<feature type="compositionally biased region" description="Acidic residues" evidence="6">
    <location>
        <begin position="638"/>
        <end position="650"/>
    </location>
</feature>
<dbReference type="InParanoid" id="A0A0L0HRQ7"/>
<feature type="region of interest" description="Disordered" evidence="6">
    <location>
        <begin position="1"/>
        <end position="21"/>
    </location>
</feature>
<keyword evidence="3 5" id="KW-0949">S-adenosyl-L-methionine</keyword>
<dbReference type="InterPro" id="IPR042620">
    <property type="entry name" value="NSUN7"/>
</dbReference>
<dbReference type="STRING" id="645134.A0A0L0HRQ7"/>
<dbReference type="Proteomes" id="UP000053201">
    <property type="component" value="Unassembled WGS sequence"/>
</dbReference>
<evidence type="ECO:0000256" key="5">
    <source>
        <dbReference type="PROSITE-ProRule" id="PRU01023"/>
    </source>
</evidence>
<name>A0A0L0HRQ7_SPIPD</name>
<accession>A0A0L0HRQ7</accession>
<evidence type="ECO:0000256" key="4">
    <source>
        <dbReference type="ARBA" id="ARBA00022884"/>
    </source>
</evidence>
<dbReference type="InterPro" id="IPR049560">
    <property type="entry name" value="MeTrfase_RsmB-F_NOP2_cat"/>
</dbReference>
<reference evidence="8 9" key="1">
    <citation type="submission" date="2009-08" db="EMBL/GenBank/DDBJ databases">
        <title>The Genome Sequence of Spizellomyces punctatus strain DAOM BR117.</title>
        <authorList>
            <consortium name="The Broad Institute Genome Sequencing Platform"/>
            <person name="Russ C."/>
            <person name="Cuomo C."/>
            <person name="Shea T."/>
            <person name="Young S.K."/>
            <person name="Zeng Q."/>
            <person name="Koehrsen M."/>
            <person name="Haas B."/>
            <person name="Borodovsky M."/>
            <person name="Guigo R."/>
            <person name="Alvarado L."/>
            <person name="Berlin A."/>
            <person name="Bochicchio J."/>
            <person name="Borenstein D."/>
            <person name="Chapman S."/>
            <person name="Chen Z."/>
            <person name="Engels R."/>
            <person name="Freedman E."/>
            <person name="Gellesch M."/>
            <person name="Goldberg J."/>
            <person name="Griggs A."/>
            <person name="Gujja S."/>
            <person name="Heiman D."/>
            <person name="Hepburn T."/>
            <person name="Howarth C."/>
            <person name="Jen D."/>
            <person name="Larson L."/>
            <person name="Lewis B."/>
            <person name="Mehta T."/>
            <person name="Park D."/>
            <person name="Pearson M."/>
            <person name="Roberts A."/>
            <person name="Saif S."/>
            <person name="Shenoy N."/>
            <person name="Sisk P."/>
            <person name="Stolte C."/>
            <person name="Sykes S."/>
            <person name="Thomson T."/>
            <person name="Walk T."/>
            <person name="White J."/>
            <person name="Yandava C."/>
            <person name="Burger G."/>
            <person name="Gray M.W."/>
            <person name="Holland P.W.H."/>
            <person name="King N."/>
            <person name="Lang F.B.F."/>
            <person name="Roger A.J."/>
            <person name="Ruiz-Trillo I."/>
            <person name="Lander E."/>
            <person name="Nusbaum C."/>
        </authorList>
    </citation>
    <scope>NUCLEOTIDE SEQUENCE [LARGE SCALE GENOMIC DNA]</scope>
    <source>
        <strain evidence="8 9">DAOM BR117</strain>
    </source>
</reference>
<dbReference type="CDD" id="cd02440">
    <property type="entry name" value="AdoMet_MTases"/>
    <property type="match status" value="1"/>
</dbReference>
<evidence type="ECO:0000259" key="7">
    <source>
        <dbReference type="PROSITE" id="PS51686"/>
    </source>
</evidence>